<keyword evidence="1" id="KW-0812">Transmembrane</keyword>
<keyword evidence="3" id="KW-1185">Reference proteome</keyword>
<dbReference type="RefSeq" id="WP_166952311.1">
    <property type="nucleotide sequence ID" value="NZ_JAARLZ010000015.1"/>
</dbReference>
<keyword evidence="1" id="KW-1133">Transmembrane helix</keyword>
<comment type="caution">
    <text evidence="2">The sequence shown here is derived from an EMBL/GenBank/DDBJ whole genome shotgun (WGS) entry which is preliminary data.</text>
</comment>
<dbReference type="Proteomes" id="UP000490980">
    <property type="component" value="Unassembled WGS sequence"/>
</dbReference>
<organism evidence="2 3">
    <name type="scientific">Luteibacter anthropi</name>
    <dbReference type="NCBI Taxonomy" id="564369"/>
    <lineage>
        <taxon>Bacteria</taxon>
        <taxon>Pseudomonadati</taxon>
        <taxon>Pseudomonadota</taxon>
        <taxon>Gammaproteobacteria</taxon>
        <taxon>Lysobacterales</taxon>
        <taxon>Rhodanobacteraceae</taxon>
        <taxon>Luteibacter</taxon>
    </lineage>
</organism>
<keyword evidence="1" id="KW-0472">Membrane</keyword>
<feature type="transmembrane region" description="Helical" evidence="1">
    <location>
        <begin position="172"/>
        <end position="189"/>
    </location>
</feature>
<dbReference type="EMBL" id="JAARLZ010000015">
    <property type="protein sequence ID" value="NII08804.1"/>
    <property type="molecule type" value="Genomic_DNA"/>
</dbReference>
<evidence type="ECO:0000313" key="2">
    <source>
        <dbReference type="EMBL" id="NII08804.1"/>
    </source>
</evidence>
<evidence type="ECO:0008006" key="4">
    <source>
        <dbReference type="Google" id="ProtNLM"/>
    </source>
</evidence>
<dbReference type="AlphaFoldDB" id="A0A7X5UE30"/>
<protein>
    <recommendedName>
        <fullName evidence="4">DUF2270 domain-containing protein</fullName>
    </recommendedName>
</protein>
<evidence type="ECO:0000256" key="1">
    <source>
        <dbReference type="SAM" id="Phobius"/>
    </source>
</evidence>
<sequence length="229" mass="25942">MTHSSKLTFVELNRRLSEMPDYDSGRSTSPQKAKFGLALAVLAFSLSILVSNLPIPGGIQIVIMLLFLALEILGITLNFWYTRQEYFSLRAPIRNFAEQLDHDTKYHFGLIDWLASLPIDTLERHSAMATFRRERFNQRLPLLFGSTATLGIIPVFIAVYLQAEQYMQGKPLGLVDTLAGLVLALLYALNWMSAMMRSRVEAMDMYLHEAIALKQKTERPSEDTVPAML</sequence>
<name>A0A7X5UE30_9GAMM</name>
<feature type="transmembrane region" description="Helical" evidence="1">
    <location>
        <begin position="35"/>
        <end position="55"/>
    </location>
</feature>
<feature type="transmembrane region" description="Helical" evidence="1">
    <location>
        <begin position="61"/>
        <end position="81"/>
    </location>
</feature>
<accession>A0A7X5UE30</accession>
<evidence type="ECO:0000313" key="3">
    <source>
        <dbReference type="Proteomes" id="UP000490980"/>
    </source>
</evidence>
<proteinExistence type="predicted"/>
<reference evidence="2 3" key="1">
    <citation type="submission" date="2020-03" db="EMBL/GenBank/DDBJ databases">
        <authorList>
            <person name="Lai Q."/>
        </authorList>
    </citation>
    <scope>NUCLEOTIDE SEQUENCE [LARGE SCALE GENOMIC DNA]</scope>
    <source>
        <strain evidence="2 3">CCUG 25036</strain>
    </source>
</reference>
<feature type="transmembrane region" description="Helical" evidence="1">
    <location>
        <begin position="140"/>
        <end position="160"/>
    </location>
</feature>
<gene>
    <name evidence="2" type="ORF">HBF25_20660</name>
</gene>